<gene>
    <name evidence="3" type="ORF">U9M48_029435</name>
</gene>
<name>A0AAQ3X1J9_PASNO</name>
<dbReference type="InterPro" id="IPR011051">
    <property type="entry name" value="RmlC_Cupin_sf"/>
</dbReference>
<sequence>MAERDMVAGDELGGTAARYRYGGGGLVLWSGGGFCGMPGFCACLSLCVYGGDGPSHGHLDKSWPWVPPPSSQTADTNQTHFVKKKKKKKTDPASMALSSTVEERKTAAEIVAALDLQRHPDGGFYLETFRDPSISLPTSALPPRYKVDRAVSSAIYFLLPAGEIARLHRIPCAETWHYYLGEPLTVLEVHDDGQIKMTVVGPDLPRGQRPQYTVPPNVWFGAFLTCDIESFTEDGSVFVKTPGRDPAVHYSFVGVTCAPAFQFEDNELATREDMKALAPKAEAFINYLVPS</sequence>
<feature type="compositionally biased region" description="Polar residues" evidence="1">
    <location>
        <begin position="71"/>
        <end position="80"/>
    </location>
</feature>
<accession>A0AAQ3X1J9</accession>
<evidence type="ECO:0000256" key="1">
    <source>
        <dbReference type="SAM" id="MobiDB-lite"/>
    </source>
</evidence>
<dbReference type="InterPro" id="IPR009327">
    <property type="entry name" value="Cupin_DUF985"/>
</dbReference>
<dbReference type="InterPro" id="IPR039935">
    <property type="entry name" value="YML079W-like"/>
</dbReference>
<evidence type="ECO:0000259" key="2">
    <source>
        <dbReference type="Pfam" id="PF06172"/>
    </source>
</evidence>
<evidence type="ECO:0000313" key="4">
    <source>
        <dbReference type="Proteomes" id="UP001341281"/>
    </source>
</evidence>
<feature type="region of interest" description="Disordered" evidence="1">
    <location>
        <begin position="60"/>
        <end position="99"/>
    </location>
</feature>
<proteinExistence type="predicted"/>
<dbReference type="CDD" id="cd06121">
    <property type="entry name" value="cupin_YML079wp"/>
    <property type="match status" value="1"/>
</dbReference>
<feature type="domain" description="DUF985" evidence="2">
    <location>
        <begin position="109"/>
        <end position="269"/>
    </location>
</feature>
<dbReference type="Gene3D" id="2.60.120.10">
    <property type="entry name" value="Jelly Rolls"/>
    <property type="match status" value="1"/>
</dbReference>
<reference evidence="3 4" key="1">
    <citation type="submission" date="2024-02" db="EMBL/GenBank/DDBJ databases">
        <title>High-quality chromosome-scale genome assembly of Pensacola bahiagrass (Paspalum notatum Flugge var. saurae).</title>
        <authorList>
            <person name="Vega J.M."/>
            <person name="Podio M."/>
            <person name="Orjuela J."/>
            <person name="Siena L.A."/>
            <person name="Pessino S.C."/>
            <person name="Combes M.C."/>
            <person name="Mariac C."/>
            <person name="Albertini E."/>
            <person name="Pupilli F."/>
            <person name="Ortiz J.P.A."/>
            <person name="Leblanc O."/>
        </authorList>
    </citation>
    <scope>NUCLEOTIDE SEQUENCE [LARGE SCALE GENOMIC DNA]</scope>
    <source>
        <strain evidence="3">R1</strain>
        <tissue evidence="3">Leaf</tissue>
    </source>
</reference>
<dbReference type="InterPro" id="IPR014710">
    <property type="entry name" value="RmlC-like_jellyroll"/>
</dbReference>
<dbReference type="PANTHER" id="PTHR33387">
    <property type="entry name" value="RMLC-LIKE JELLY ROLL FOLD PROTEIN"/>
    <property type="match status" value="1"/>
</dbReference>
<keyword evidence="4" id="KW-1185">Reference proteome</keyword>
<protein>
    <recommendedName>
        <fullName evidence="2">DUF985 domain-containing protein</fullName>
    </recommendedName>
</protein>
<dbReference type="EMBL" id="CP144750">
    <property type="protein sequence ID" value="WVZ82137.1"/>
    <property type="molecule type" value="Genomic_DNA"/>
</dbReference>
<evidence type="ECO:0000313" key="3">
    <source>
        <dbReference type="EMBL" id="WVZ82137.1"/>
    </source>
</evidence>
<organism evidence="3 4">
    <name type="scientific">Paspalum notatum var. saurae</name>
    <dbReference type="NCBI Taxonomy" id="547442"/>
    <lineage>
        <taxon>Eukaryota</taxon>
        <taxon>Viridiplantae</taxon>
        <taxon>Streptophyta</taxon>
        <taxon>Embryophyta</taxon>
        <taxon>Tracheophyta</taxon>
        <taxon>Spermatophyta</taxon>
        <taxon>Magnoliopsida</taxon>
        <taxon>Liliopsida</taxon>
        <taxon>Poales</taxon>
        <taxon>Poaceae</taxon>
        <taxon>PACMAD clade</taxon>
        <taxon>Panicoideae</taxon>
        <taxon>Andropogonodae</taxon>
        <taxon>Paspaleae</taxon>
        <taxon>Paspalinae</taxon>
        <taxon>Paspalum</taxon>
    </lineage>
</organism>
<dbReference type="SUPFAM" id="SSF51182">
    <property type="entry name" value="RmlC-like cupins"/>
    <property type="match status" value="1"/>
</dbReference>
<dbReference type="AlphaFoldDB" id="A0AAQ3X1J9"/>
<dbReference type="Pfam" id="PF06172">
    <property type="entry name" value="Cupin_5"/>
    <property type="match status" value="1"/>
</dbReference>
<dbReference type="Proteomes" id="UP001341281">
    <property type="component" value="Chromosome 06"/>
</dbReference>
<dbReference type="PANTHER" id="PTHR33387:SF5">
    <property type="entry name" value="OS06G0198500 PROTEIN"/>
    <property type="match status" value="1"/>
</dbReference>